<dbReference type="Pfam" id="PF14539">
    <property type="entry name" value="DUF4442"/>
    <property type="match status" value="1"/>
</dbReference>
<proteinExistence type="predicted"/>
<dbReference type="SUPFAM" id="SSF54637">
    <property type="entry name" value="Thioesterase/thiol ester dehydrase-isomerase"/>
    <property type="match status" value="1"/>
</dbReference>
<evidence type="ECO:0000313" key="1">
    <source>
        <dbReference type="EMBL" id="OOS23411.1"/>
    </source>
</evidence>
<sequence length="160" mass="17897">MKQGKEATYPQLVPHIIKSKLNTFAPFLGAGIRLEMVDLDNGLCVVGLPMTRLNKSLTSTQFGASMHMMTDPFICTMLAHKLGKDYQVWDISSTIEYLSTTDDKVTARIKISTDEVLEILELAKSGDTIHRDYHIDITDSQQKIIAKVTKTIGIKRLEKA</sequence>
<dbReference type="AlphaFoldDB" id="A0A1T0CMM9"/>
<reference evidence="1 2" key="1">
    <citation type="submission" date="2017-02" db="EMBL/GenBank/DDBJ databases">
        <title>Draft genome sequence of Moraxella pluranimalium CCUG 54913T type strain.</title>
        <authorList>
            <person name="Salva-Serra F."/>
            <person name="Engstrom-Jakobsson H."/>
            <person name="Thorell K."/>
            <person name="Jaen-Luchoro D."/>
            <person name="Gonzales-Siles L."/>
            <person name="Karlsson R."/>
            <person name="Yazdan S."/>
            <person name="Boulund F."/>
            <person name="Johnning A."/>
            <person name="Engstrand L."/>
            <person name="Kristiansson E."/>
            <person name="Moore E."/>
        </authorList>
    </citation>
    <scope>NUCLEOTIDE SEQUENCE [LARGE SCALE GENOMIC DNA]</scope>
    <source>
        <strain evidence="1 2">CCUG 54913</strain>
    </source>
</reference>
<dbReference type="InterPro" id="IPR029069">
    <property type="entry name" value="HotDog_dom_sf"/>
</dbReference>
<protein>
    <recommendedName>
        <fullName evidence="3">DUF4442 domain-containing protein</fullName>
    </recommendedName>
</protein>
<dbReference type="InterPro" id="IPR027961">
    <property type="entry name" value="DUF4442"/>
</dbReference>
<evidence type="ECO:0000313" key="2">
    <source>
        <dbReference type="Proteomes" id="UP000189800"/>
    </source>
</evidence>
<gene>
    <name evidence="1" type="ORF">B0680_07035</name>
</gene>
<dbReference type="EMBL" id="MUYU01000017">
    <property type="protein sequence ID" value="OOS23411.1"/>
    <property type="molecule type" value="Genomic_DNA"/>
</dbReference>
<comment type="caution">
    <text evidence="1">The sequence shown here is derived from an EMBL/GenBank/DDBJ whole genome shotgun (WGS) entry which is preliminary data.</text>
</comment>
<organism evidence="1 2">
    <name type="scientific">Moraxella pluranimalium</name>
    <dbReference type="NCBI Taxonomy" id="470453"/>
    <lineage>
        <taxon>Bacteria</taxon>
        <taxon>Pseudomonadati</taxon>
        <taxon>Pseudomonadota</taxon>
        <taxon>Gammaproteobacteria</taxon>
        <taxon>Moraxellales</taxon>
        <taxon>Moraxellaceae</taxon>
        <taxon>Moraxella</taxon>
    </lineage>
</organism>
<dbReference type="Gene3D" id="3.10.129.10">
    <property type="entry name" value="Hotdog Thioesterase"/>
    <property type="match status" value="1"/>
</dbReference>
<evidence type="ECO:0008006" key="3">
    <source>
        <dbReference type="Google" id="ProtNLM"/>
    </source>
</evidence>
<dbReference type="Proteomes" id="UP000189800">
    <property type="component" value="Unassembled WGS sequence"/>
</dbReference>
<name>A0A1T0CMM9_9GAMM</name>
<keyword evidence="2" id="KW-1185">Reference proteome</keyword>
<accession>A0A1T0CMM9</accession>
<dbReference type="STRING" id="470453.B0680_07035"/>